<protein>
    <recommendedName>
        <fullName evidence="1">BTB domain-containing protein</fullName>
    </recommendedName>
</protein>
<dbReference type="PANTHER" id="PTHR22743:SF165">
    <property type="entry name" value="BTB AND MATH DOMAIN CONTAINING-RELATED"/>
    <property type="match status" value="1"/>
</dbReference>
<dbReference type="CDD" id="cd18186">
    <property type="entry name" value="BTB_POZ_ZBTB_KLHL-like"/>
    <property type="match status" value="1"/>
</dbReference>
<dbReference type="EMBL" id="DS268646">
    <property type="protein sequence ID" value="EFO96598.1"/>
    <property type="molecule type" value="Genomic_DNA"/>
</dbReference>
<dbReference type="InterPro" id="IPR000210">
    <property type="entry name" value="BTB/POZ_dom"/>
</dbReference>
<dbReference type="RefSeq" id="XP_003092686.2">
    <property type="nucleotide sequence ID" value="XM_003092638.2"/>
</dbReference>
<dbReference type="eggNOG" id="ENOG502QQPP">
    <property type="taxonomic scope" value="Eukaryota"/>
</dbReference>
<dbReference type="SMART" id="SM00225">
    <property type="entry name" value="BTB"/>
    <property type="match status" value="1"/>
</dbReference>
<proteinExistence type="predicted"/>
<evidence type="ECO:0000259" key="1">
    <source>
        <dbReference type="PROSITE" id="PS50097"/>
    </source>
</evidence>
<dbReference type="PROSITE" id="PS50097">
    <property type="entry name" value="BTB"/>
    <property type="match status" value="1"/>
</dbReference>
<reference evidence="2" key="1">
    <citation type="submission" date="2007-07" db="EMBL/GenBank/DDBJ databases">
        <title>PCAP assembly of the Caenorhabditis remanei genome.</title>
        <authorList>
            <consortium name="The Caenorhabditis remanei Sequencing Consortium"/>
            <person name="Wilson R.K."/>
        </authorList>
    </citation>
    <scope>NUCLEOTIDE SEQUENCE [LARGE SCALE GENOMIC DNA]</scope>
    <source>
        <strain evidence="2">PB4641</strain>
    </source>
</reference>
<dbReference type="InterPro" id="IPR052664">
    <property type="entry name" value="BTB-MATH_domain_protein"/>
</dbReference>
<dbReference type="InterPro" id="IPR002083">
    <property type="entry name" value="MATH/TRAF_dom"/>
</dbReference>
<dbReference type="CDD" id="cd00121">
    <property type="entry name" value="MATH"/>
    <property type="match status" value="1"/>
</dbReference>
<dbReference type="Pfam" id="PF00651">
    <property type="entry name" value="BTB"/>
    <property type="match status" value="1"/>
</dbReference>
<dbReference type="SUPFAM" id="SSF54695">
    <property type="entry name" value="POZ domain"/>
    <property type="match status" value="1"/>
</dbReference>
<dbReference type="Gene3D" id="3.30.710.10">
    <property type="entry name" value="Potassium Channel Kv1.1, Chain A"/>
    <property type="match status" value="1"/>
</dbReference>
<dbReference type="GeneID" id="9800500"/>
<dbReference type="KEGG" id="crq:GCK72_009254"/>
<feature type="domain" description="BTB" evidence="1">
    <location>
        <begin position="146"/>
        <end position="213"/>
    </location>
</feature>
<keyword evidence="3" id="KW-1185">Reference proteome</keyword>
<dbReference type="HOGENOM" id="CLU_051249_2_1_1"/>
<dbReference type="STRING" id="31234.E3NFZ0"/>
<dbReference type="OrthoDB" id="6130897at2759"/>
<organism evidence="3">
    <name type="scientific">Caenorhabditis remanei</name>
    <name type="common">Caenorhabditis vulgaris</name>
    <dbReference type="NCBI Taxonomy" id="31234"/>
    <lineage>
        <taxon>Eukaryota</taxon>
        <taxon>Metazoa</taxon>
        <taxon>Ecdysozoa</taxon>
        <taxon>Nematoda</taxon>
        <taxon>Chromadorea</taxon>
        <taxon>Rhabditida</taxon>
        <taxon>Rhabditina</taxon>
        <taxon>Rhabditomorpha</taxon>
        <taxon>Rhabditoidea</taxon>
        <taxon>Rhabditidae</taxon>
        <taxon>Peloderinae</taxon>
        <taxon>Caenorhabditis</taxon>
    </lineage>
</organism>
<accession>E3NFZ0</accession>
<dbReference type="Proteomes" id="UP000008281">
    <property type="component" value="Unassembled WGS sequence"/>
</dbReference>
<dbReference type="InParanoid" id="E3NFZ0"/>
<dbReference type="CTD" id="9800500"/>
<dbReference type="PANTHER" id="PTHR22743">
    <property type="entry name" value="MEPRIN/TRAF-LIKE MATH FAMILY-C.ELEGANS"/>
    <property type="match status" value="1"/>
</dbReference>
<dbReference type="AlphaFoldDB" id="E3NFZ0"/>
<name>E3NFZ0_CAERE</name>
<sequence>MTSDEKNFVYKQVFTGFPLRELQSYCGKKENHFSFPWRVYLYTGQGLVYTQLQCLKFAGNEDWFVDAHVQVYVFGKSGEELASRKVVHFSKSSNDLEIWRSRVNPNISDFLLVDNKLTLEIHVQIKNMSGAKEKLKSFDESMKDFSDIVLVVDNERFYVNKMYLASHSAYFKKLFIDNPVGSVQSEILVTDMNRNDFQNYLELIHGDSAAIDDDTVDGILQLADILDSKVATKNCVDFLLNKSKKLLRHKFELAVDYKLDALKEKCITGMNSFDDIRSVVPKTSKHVEDSVWKELLMKALSMH</sequence>
<dbReference type="InterPro" id="IPR011333">
    <property type="entry name" value="SKP1/BTB/POZ_sf"/>
</dbReference>
<evidence type="ECO:0000313" key="2">
    <source>
        <dbReference type="EMBL" id="EFO96598.1"/>
    </source>
</evidence>
<dbReference type="Pfam" id="PF00917">
    <property type="entry name" value="MATH"/>
    <property type="match status" value="1"/>
</dbReference>
<evidence type="ECO:0000313" key="3">
    <source>
        <dbReference type="Proteomes" id="UP000008281"/>
    </source>
</evidence>
<dbReference type="OMA" id="KMYLASH"/>
<gene>
    <name evidence="2" type="ORF">CRE_29201</name>
</gene>